<dbReference type="AlphaFoldDB" id="A0A1E3U6Q0"/>
<reference evidence="3 5" key="1">
    <citation type="submission" date="2016-08" db="EMBL/GenBank/DDBJ databases">
        <title>Characterization of Isolates of Eisenbergiella tayi Derived from Blood Cultures, Using Whole Genome Sequencing.</title>
        <authorList>
            <person name="Bernier A.-M."/>
            <person name="Burdz T."/>
            <person name="Wiebe D."/>
            <person name="Bernard K."/>
        </authorList>
    </citation>
    <scope>NUCLEOTIDE SEQUENCE [LARGE SCALE GENOMIC DNA]</scope>
    <source>
        <strain evidence="3 5">NML120146</strain>
    </source>
</reference>
<evidence type="ECO:0000313" key="4">
    <source>
        <dbReference type="Proteomes" id="UP000094271"/>
    </source>
</evidence>
<protein>
    <submittedName>
        <fullName evidence="2">Uncharacterized protein</fullName>
    </submittedName>
</protein>
<evidence type="ECO:0000313" key="3">
    <source>
        <dbReference type="EMBL" id="ODR50560.1"/>
    </source>
</evidence>
<evidence type="ECO:0000313" key="5">
    <source>
        <dbReference type="Proteomes" id="UP000094869"/>
    </source>
</evidence>
<organism evidence="2 4">
    <name type="scientific">Eisenbergiella tayi</name>
    <dbReference type="NCBI Taxonomy" id="1432052"/>
    <lineage>
        <taxon>Bacteria</taxon>
        <taxon>Bacillati</taxon>
        <taxon>Bacillota</taxon>
        <taxon>Clostridia</taxon>
        <taxon>Lachnospirales</taxon>
        <taxon>Lachnospiraceae</taxon>
        <taxon>Eisenbergiella</taxon>
    </lineage>
</organism>
<dbReference type="Proteomes" id="UP000094869">
    <property type="component" value="Unassembled WGS sequence"/>
</dbReference>
<name>A0A1E3U6Q0_9FIRM</name>
<dbReference type="EMBL" id="MEHA01000044">
    <property type="protein sequence ID" value="ODR38702.1"/>
    <property type="molecule type" value="Genomic_DNA"/>
</dbReference>
<dbReference type="EMBL" id="MEHD01000035">
    <property type="protein sequence ID" value="ODR50560.1"/>
    <property type="molecule type" value="Genomic_DNA"/>
</dbReference>
<evidence type="ECO:0000313" key="2">
    <source>
        <dbReference type="EMBL" id="ODR38702.1"/>
    </source>
</evidence>
<dbReference type="Proteomes" id="UP000094271">
    <property type="component" value="Unassembled WGS sequence"/>
</dbReference>
<evidence type="ECO:0000256" key="1">
    <source>
        <dbReference type="SAM" id="MobiDB-lite"/>
    </source>
</evidence>
<proteinExistence type="predicted"/>
<gene>
    <name evidence="2" type="ORF">BEI59_33575</name>
    <name evidence="3" type="ORF">BEI63_21780</name>
</gene>
<keyword evidence="5" id="KW-1185">Reference proteome</keyword>
<accession>A0A1E3U6Q0</accession>
<feature type="compositionally biased region" description="Basic and acidic residues" evidence="1">
    <location>
        <begin position="36"/>
        <end position="56"/>
    </location>
</feature>
<reference evidence="2 4" key="2">
    <citation type="submission" date="2016-08" db="EMBL/GenBank/DDBJ databases">
        <authorList>
            <person name="Seilhamer J.J."/>
        </authorList>
    </citation>
    <scope>NUCLEOTIDE SEQUENCE [LARGE SCALE GENOMIC DNA]</scope>
    <source>
        <strain evidence="2 4">NML150140-1</strain>
    </source>
</reference>
<comment type="caution">
    <text evidence="2">The sequence shown here is derived from an EMBL/GenBank/DDBJ whole genome shotgun (WGS) entry which is preliminary data.</text>
</comment>
<sequence>MAAEYWCKTVRNAPFFVCSRQAERCAAGRFPERAGAREKDRDTVRRREGREERDYSFRNTLEN</sequence>
<feature type="region of interest" description="Disordered" evidence="1">
    <location>
        <begin position="36"/>
        <end position="63"/>
    </location>
</feature>